<dbReference type="GO" id="GO:0032259">
    <property type="term" value="P:methylation"/>
    <property type="evidence" value="ECO:0007669"/>
    <property type="project" value="UniProtKB-KW"/>
</dbReference>
<sequence>MDLEKSRLSFGAAATDYDTHRPSYPAEALRWLLGERPLRVVDLGAGTGLLTRVLVALGHEVLPVEPDPGMRARLDAATPGVTSLDGSAEHIPLPDASVDAVVAGQAYHWFDRERAHPELARVIRPGGVFGPVWNMRDESVPWVEALSAITSSGDGSRRLAFLVGDFGAGFEPPVSEKFAHSMPMTADSLVALMSTRSTYLTAAPERQEEIRDGIRALTAGLPETFPMPYQTVVHRGVRR</sequence>
<dbReference type="Gene3D" id="3.40.50.150">
    <property type="entry name" value="Vaccinia Virus protein VP39"/>
    <property type="match status" value="1"/>
</dbReference>
<dbReference type="Proteomes" id="UP000622552">
    <property type="component" value="Unassembled WGS sequence"/>
</dbReference>
<dbReference type="EMBL" id="JADOUF010000001">
    <property type="protein sequence ID" value="MBG6138569.1"/>
    <property type="molecule type" value="Genomic_DNA"/>
</dbReference>
<gene>
    <name evidence="5" type="ORF">IW245_004763</name>
</gene>
<evidence type="ECO:0000256" key="2">
    <source>
        <dbReference type="ARBA" id="ARBA00022603"/>
    </source>
</evidence>
<comment type="caution">
    <text evidence="5">The sequence shown here is derived from an EMBL/GenBank/DDBJ whole genome shotgun (WGS) entry which is preliminary data.</text>
</comment>
<evidence type="ECO:0000313" key="6">
    <source>
        <dbReference type="Proteomes" id="UP000622552"/>
    </source>
</evidence>
<protein>
    <submittedName>
        <fullName evidence="5">SAM-dependent methyltransferase</fullName>
    </submittedName>
</protein>
<keyword evidence="6" id="KW-1185">Reference proteome</keyword>
<dbReference type="PANTHER" id="PTHR44942:SF4">
    <property type="entry name" value="METHYLTRANSFERASE TYPE 11 DOMAIN-CONTAINING PROTEIN"/>
    <property type="match status" value="1"/>
</dbReference>
<name>A0A8J7GU93_9ACTN</name>
<dbReference type="SUPFAM" id="SSF53335">
    <property type="entry name" value="S-adenosyl-L-methionine-dependent methyltransferases"/>
    <property type="match status" value="1"/>
</dbReference>
<dbReference type="GO" id="GO:0008757">
    <property type="term" value="F:S-adenosylmethionine-dependent methyltransferase activity"/>
    <property type="evidence" value="ECO:0007669"/>
    <property type="project" value="InterPro"/>
</dbReference>
<dbReference type="RefSeq" id="WP_197005311.1">
    <property type="nucleotide sequence ID" value="NZ_BONS01000025.1"/>
</dbReference>
<evidence type="ECO:0000259" key="4">
    <source>
        <dbReference type="Pfam" id="PF08241"/>
    </source>
</evidence>
<keyword evidence="3" id="KW-0808">Transferase</keyword>
<keyword evidence="2 5" id="KW-0489">Methyltransferase</keyword>
<reference evidence="5" key="1">
    <citation type="submission" date="2020-11" db="EMBL/GenBank/DDBJ databases">
        <title>Sequencing the genomes of 1000 actinobacteria strains.</title>
        <authorList>
            <person name="Klenk H.-P."/>
        </authorList>
    </citation>
    <scope>NUCLEOTIDE SEQUENCE</scope>
    <source>
        <strain evidence="5">DSM 45356</strain>
    </source>
</reference>
<comment type="similarity">
    <text evidence="1">Belongs to the methyltransferase superfamily.</text>
</comment>
<feature type="domain" description="Methyltransferase type 11" evidence="4">
    <location>
        <begin position="41"/>
        <end position="129"/>
    </location>
</feature>
<evidence type="ECO:0000313" key="5">
    <source>
        <dbReference type="EMBL" id="MBG6138569.1"/>
    </source>
</evidence>
<accession>A0A8J7GU93</accession>
<dbReference type="AlphaFoldDB" id="A0A8J7GU93"/>
<organism evidence="5 6">
    <name type="scientific">Longispora fulva</name>
    <dbReference type="NCBI Taxonomy" id="619741"/>
    <lineage>
        <taxon>Bacteria</taxon>
        <taxon>Bacillati</taxon>
        <taxon>Actinomycetota</taxon>
        <taxon>Actinomycetes</taxon>
        <taxon>Micromonosporales</taxon>
        <taxon>Micromonosporaceae</taxon>
        <taxon>Longispora</taxon>
    </lineage>
</organism>
<dbReference type="CDD" id="cd02440">
    <property type="entry name" value="AdoMet_MTases"/>
    <property type="match status" value="1"/>
</dbReference>
<evidence type="ECO:0000256" key="3">
    <source>
        <dbReference type="ARBA" id="ARBA00022679"/>
    </source>
</evidence>
<dbReference type="InterPro" id="IPR029063">
    <property type="entry name" value="SAM-dependent_MTases_sf"/>
</dbReference>
<dbReference type="InterPro" id="IPR013216">
    <property type="entry name" value="Methyltransf_11"/>
</dbReference>
<evidence type="ECO:0000256" key="1">
    <source>
        <dbReference type="ARBA" id="ARBA00008361"/>
    </source>
</evidence>
<dbReference type="PANTHER" id="PTHR44942">
    <property type="entry name" value="METHYLTRANSF_11 DOMAIN-CONTAINING PROTEIN"/>
    <property type="match status" value="1"/>
</dbReference>
<dbReference type="Pfam" id="PF08241">
    <property type="entry name" value="Methyltransf_11"/>
    <property type="match status" value="1"/>
</dbReference>
<proteinExistence type="inferred from homology"/>
<dbReference type="InterPro" id="IPR051052">
    <property type="entry name" value="Diverse_substrate_MTase"/>
</dbReference>